<dbReference type="GO" id="GO:0016301">
    <property type="term" value="F:kinase activity"/>
    <property type="evidence" value="ECO:0007669"/>
    <property type="project" value="UniProtKB-KW"/>
</dbReference>
<dbReference type="PANTHER" id="PTHR43289">
    <property type="entry name" value="MITOGEN-ACTIVATED PROTEIN KINASE KINASE KINASE 20-RELATED"/>
    <property type="match status" value="1"/>
</dbReference>
<keyword evidence="1" id="KW-0808">Transferase</keyword>
<dbReference type="EMBL" id="JAQNDL010000001">
    <property type="protein sequence ID" value="MDC0716584.1"/>
    <property type="molecule type" value="Genomic_DNA"/>
</dbReference>
<keyword evidence="8" id="KW-0812">Transmembrane</keyword>
<protein>
    <submittedName>
        <fullName evidence="10">Serine/threonine-protein kinase</fullName>
    </submittedName>
</protein>
<dbReference type="SMART" id="SM00220">
    <property type="entry name" value="S_TKc"/>
    <property type="match status" value="1"/>
</dbReference>
<evidence type="ECO:0000256" key="1">
    <source>
        <dbReference type="ARBA" id="ARBA00022679"/>
    </source>
</evidence>
<keyword evidence="2 6" id="KW-0547">Nucleotide-binding</keyword>
<proteinExistence type="predicted"/>
<evidence type="ECO:0000313" key="10">
    <source>
        <dbReference type="EMBL" id="MDC0716584.1"/>
    </source>
</evidence>
<evidence type="ECO:0000256" key="2">
    <source>
        <dbReference type="ARBA" id="ARBA00022741"/>
    </source>
</evidence>
<dbReference type="PROSITE" id="PS50011">
    <property type="entry name" value="PROTEIN_KINASE_DOM"/>
    <property type="match status" value="1"/>
</dbReference>
<feature type="binding site" evidence="6">
    <location>
        <position position="100"/>
    </location>
    <ligand>
        <name>ATP</name>
        <dbReference type="ChEBI" id="CHEBI:30616"/>
    </ligand>
</feature>
<keyword evidence="11" id="KW-1185">Reference proteome</keyword>
<evidence type="ECO:0000256" key="4">
    <source>
        <dbReference type="ARBA" id="ARBA00022840"/>
    </source>
</evidence>
<dbReference type="InterPro" id="IPR000719">
    <property type="entry name" value="Prot_kinase_dom"/>
</dbReference>
<dbReference type="InterPro" id="IPR019734">
    <property type="entry name" value="TPR_rpt"/>
</dbReference>
<keyword evidence="8" id="KW-0472">Membrane</keyword>
<feature type="domain" description="Protein kinase" evidence="9">
    <location>
        <begin position="69"/>
        <end position="356"/>
    </location>
</feature>
<comment type="caution">
    <text evidence="10">The sequence shown here is derived from an EMBL/GenBank/DDBJ whole genome shotgun (WGS) entry which is preliminary data.</text>
</comment>
<evidence type="ECO:0000256" key="6">
    <source>
        <dbReference type="PROSITE-ProRule" id="PRU10141"/>
    </source>
</evidence>
<sequence length="742" mass="82151">MNDRWQQLEALVQAALDCSVERRGAVVAGLTDDLDLRAEALELADAHDRAGDFLEPSSEPPDPTAIGPYRVIRRLGSGGMGDVYLARRDDQEFARDVAVKLLAPGLYGRDFVRRFRAERQILARLDHPNIARLHDGGAHFDGRPYLVMELVEGVPLDRFCEQRRLGLSERLGLVLAVCDAVDYAHHRLVLHLDLKPENILVMADGAPKLLDFGVAKLIDPASAATLHTTRTGPRPHTPHYASPEQRAGGSLTTASDVYSLGVVLYRLLSGRLPHPEVGAGDSASSPLPRRPSAPDPHGAIHDTGEPELTARLRRQLAGDLDAIVLKALRHEPALRYDTVDKLAEDLRRHRRGLPVLARQGTFRYRAGKLVRRHARALIVAALGLALLVGFSVAMTIQAARLAEERRTAETIGAFLVDLVTHAPSDDTLARELTVGQILDYGRSLLAQPHVYASPEIDTELRIVLARLLRSAEQHDEAEALLQRALADRLAQRGEGHGDVAEVRLELGRLSFERDREAEAERELVPALAVLERERDLADRDIVTARLLMTQVSPLQRNMNDPAPLLDRALAPLAARAVTTRDHLDLLTLRNFRALLVRRVDLEAAILELEAIVAEFTARGLPPYPGLTQSLMDLGTSYRWAGRPREAIATFERALRIHDEGQDLPPWHRLPFEIGLARAHRAAGDRVASERILRRALALSVASLHENHEETRIIASYLGDELRDAGRLAELAAHERRFPPRGH</sequence>
<evidence type="ECO:0000256" key="3">
    <source>
        <dbReference type="ARBA" id="ARBA00022777"/>
    </source>
</evidence>
<dbReference type="PROSITE" id="PS50005">
    <property type="entry name" value="TPR"/>
    <property type="match status" value="1"/>
</dbReference>
<dbReference type="InterPro" id="IPR011990">
    <property type="entry name" value="TPR-like_helical_dom_sf"/>
</dbReference>
<dbReference type="CDD" id="cd14014">
    <property type="entry name" value="STKc_PknB_like"/>
    <property type="match status" value="1"/>
</dbReference>
<dbReference type="PROSITE" id="PS00107">
    <property type="entry name" value="PROTEIN_KINASE_ATP"/>
    <property type="match status" value="1"/>
</dbReference>
<reference evidence="10 11" key="1">
    <citation type="submission" date="2022-11" db="EMBL/GenBank/DDBJ databases">
        <title>Minimal conservation of predation-associated metabolite biosynthetic gene clusters underscores biosynthetic potential of Myxococcota including descriptions for ten novel species: Archangium lansinium sp. nov., Myxococcus landrumus sp. nov., Nannocystis bai.</title>
        <authorList>
            <person name="Ahearne A."/>
            <person name="Stevens C."/>
            <person name="Dowd S."/>
        </authorList>
    </citation>
    <scope>NUCLEOTIDE SEQUENCE [LARGE SCALE GENOMIC DNA]</scope>
    <source>
        <strain evidence="10 11">BB15-2</strain>
    </source>
</reference>
<evidence type="ECO:0000313" key="11">
    <source>
        <dbReference type="Proteomes" id="UP001221686"/>
    </source>
</evidence>
<dbReference type="PANTHER" id="PTHR43289:SF34">
    <property type="entry name" value="SERINE_THREONINE-PROTEIN KINASE YBDM-RELATED"/>
    <property type="match status" value="1"/>
</dbReference>
<feature type="repeat" description="TPR" evidence="5">
    <location>
        <begin position="627"/>
        <end position="660"/>
    </location>
</feature>
<keyword evidence="8" id="KW-1133">Transmembrane helix</keyword>
<dbReference type="InterPro" id="IPR008271">
    <property type="entry name" value="Ser/Thr_kinase_AS"/>
</dbReference>
<dbReference type="Proteomes" id="UP001221686">
    <property type="component" value="Unassembled WGS sequence"/>
</dbReference>
<dbReference type="Pfam" id="PF00069">
    <property type="entry name" value="Pkinase"/>
    <property type="match status" value="1"/>
</dbReference>
<feature type="region of interest" description="Disordered" evidence="7">
    <location>
        <begin position="226"/>
        <end position="249"/>
    </location>
</feature>
<keyword evidence="5" id="KW-0802">TPR repeat</keyword>
<dbReference type="SUPFAM" id="SSF48452">
    <property type="entry name" value="TPR-like"/>
    <property type="match status" value="2"/>
</dbReference>
<organism evidence="10 11">
    <name type="scientific">Nannocystis bainbridge</name>
    <dbReference type="NCBI Taxonomy" id="2995303"/>
    <lineage>
        <taxon>Bacteria</taxon>
        <taxon>Pseudomonadati</taxon>
        <taxon>Myxococcota</taxon>
        <taxon>Polyangia</taxon>
        <taxon>Nannocystales</taxon>
        <taxon>Nannocystaceae</taxon>
        <taxon>Nannocystis</taxon>
    </lineage>
</organism>
<feature type="transmembrane region" description="Helical" evidence="8">
    <location>
        <begin position="374"/>
        <end position="396"/>
    </location>
</feature>
<evidence type="ECO:0000256" key="5">
    <source>
        <dbReference type="PROSITE-ProRule" id="PRU00339"/>
    </source>
</evidence>
<dbReference type="RefSeq" id="WP_272085076.1">
    <property type="nucleotide sequence ID" value="NZ_JAQNDL010000001.1"/>
</dbReference>
<evidence type="ECO:0000256" key="7">
    <source>
        <dbReference type="SAM" id="MobiDB-lite"/>
    </source>
</evidence>
<gene>
    <name evidence="10" type="ORF">POL25_06760</name>
</gene>
<evidence type="ECO:0000256" key="8">
    <source>
        <dbReference type="SAM" id="Phobius"/>
    </source>
</evidence>
<keyword evidence="3 10" id="KW-0418">Kinase</keyword>
<dbReference type="InterPro" id="IPR011009">
    <property type="entry name" value="Kinase-like_dom_sf"/>
</dbReference>
<dbReference type="Gene3D" id="1.10.510.10">
    <property type="entry name" value="Transferase(Phosphotransferase) domain 1"/>
    <property type="match status" value="1"/>
</dbReference>
<feature type="region of interest" description="Disordered" evidence="7">
    <location>
        <begin position="276"/>
        <end position="303"/>
    </location>
</feature>
<dbReference type="Pfam" id="PF13374">
    <property type="entry name" value="TPR_10"/>
    <property type="match status" value="2"/>
</dbReference>
<dbReference type="Gene3D" id="1.25.40.10">
    <property type="entry name" value="Tetratricopeptide repeat domain"/>
    <property type="match status" value="2"/>
</dbReference>
<dbReference type="Gene3D" id="3.30.200.20">
    <property type="entry name" value="Phosphorylase Kinase, domain 1"/>
    <property type="match status" value="1"/>
</dbReference>
<evidence type="ECO:0000259" key="9">
    <source>
        <dbReference type="PROSITE" id="PS50011"/>
    </source>
</evidence>
<dbReference type="InterPro" id="IPR017441">
    <property type="entry name" value="Protein_kinase_ATP_BS"/>
</dbReference>
<dbReference type="PROSITE" id="PS00108">
    <property type="entry name" value="PROTEIN_KINASE_ST"/>
    <property type="match status" value="1"/>
</dbReference>
<dbReference type="SUPFAM" id="SSF56112">
    <property type="entry name" value="Protein kinase-like (PK-like)"/>
    <property type="match status" value="1"/>
</dbReference>
<name>A0ABT5DSJ7_9BACT</name>
<keyword evidence="4 6" id="KW-0067">ATP-binding</keyword>
<accession>A0ABT5DSJ7</accession>